<accession>A0A5M3XLL8</accession>
<dbReference type="InterPro" id="IPR018649">
    <property type="entry name" value="SHOCT"/>
</dbReference>
<evidence type="ECO:0000313" key="4">
    <source>
        <dbReference type="Proteomes" id="UP000377595"/>
    </source>
</evidence>
<proteinExistence type="predicted"/>
<evidence type="ECO:0000256" key="1">
    <source>
        <dbReference type="SAM" id="Phobius"/>
    </source>
</evidence>
<keyword evidence="4" id="KW-1185">Reference proteome</keyword>
<comment type="caution">
    <text evidence="3">The sequence shown here is derived from an EMBL/GenBank/DDBJ whole genome shotgun (WGS) entry which is preliminary data.</text>
</comment>
<sequence>MPRKARFWIVFAILIQVLWSLPLGGYFAYRWLAFDDPDNSFTCQDSRGRVSTCVEGETTNMIVGIVFLTIGLIMLGVALWLAVRWIKRGRREDHLRQHGIPARAVVTQAMATGTRVNGRPLYRLTLQVPDVPGLEFRHRTMNPVPAGTTLTVAYDPADPADPVLLDDLAAIAPSLRYTPTAVDARIQRLTQLDSLRASGAISEEEFERLKAEALNQN</sequence>
<feature type="domain" description="SHOCT" evidence="2">
    <location>
        <begin position="188"/>
        <end position="214"/>
    </location>
</feature>
<dbReference type="RefSeq" id="WP_155347251.1">
    <property type="nucleotide sequence ID" value="NZ_BAAAHM010000051.1"/>
</dbReference>
<gene>
    <name evidence="3" type="ORF">Aple_052040</name>
</gene>
<name>A0A5M3XLL8_9ACTN</name>
<protein>
    <recommendedName>
        <fullName evidence="2">SHOCT domain-containing protein</fullName>
    </recommendedName>
</protein>
<feature type="transmembrane region" description="Helical" evidence="1">
    <location>
        <begin position="61"/>
        <end position="83"/>
    </location>
</feature>
<dbReference type="OrthoDB" id="3177792at2"/>
<evidence type="ECO:0000259" key="2">
    <source>
        <dbReference type="Pfam" id="PF09851"/>
    </source>
</evidence>
<feature type="transmembrane region" description="Helical" evidence="1">
    <location>
        <begin position="7"/>
        <end position="29"/>
    </location>
</feature>
<keyword evidence="1" id="KW-0472">Membrane</keyword>
<dbReference type="EMBL" id="BLAF01000029">
    <property type="protein sequence ID" value="GES22307.1"/>
    <property type="molecule type" value="Genomic_DNA"/>
</dbReference>
<reference evidence="3 4" key="1">
    <citation type="submission" date="2019-10" db="EMBL/GenBank/DDBJ databases">
        <title>Whole genome shotgun sequence of Acrocarpospora pleiomorpha NBRC 16267.</title>
        <authorList>
            <person name="Ichikawa N."/>
            <person name="Kimura A."/>
            <person name="Kitahashi Y."/>
            <person name="Komaki H."/>
            <person name="Oguchi A."/>
        </authorList>
    </citation>
    <scope>NUCLEOTIDE SEQUENCE [LARGE SCALE GENOMIC DNA]</scope>
    <source>
        <strain evidence="3 4">NBRC 16267</strain>
    </source>
</reference>
<evidence type="ECO:0000313" key="3">
    <source>
        <dbReference type="EMBL" id="GES22307.1"/>
    </source>
</evidence>
<dbReference type="AlphaFoldDB" id="A0A5M3XLL8"/>
<organism evidence="3 4">
    <name type="scientific">Acrocarpospora pleiomorpha</name>
    <dbReference type="NCBI Taxonomy" id="90975"/>
    <lineage>
        <taxon>Bacteria</taxon>
        <taxon>Bacillati</taxon>
        <taxon>Actinomycetota</taxon>
        <taxon>Actinomycetes</taxon>
        <taxon>Streptosporangiales</taxon>
        <taxon>Streptosporangiaceae</taxon>
        <taxon>Acrocarpospora</taxon>
    </lineage>
</organism>
<keyword evidence="1" id="KW-1133">Transmembrane helix</keyword>
<dbReference type="Pfam" id="PF09851">
    <property type="entry name" value="SHOCT"/>
    <property type="match status" value="1"/>
</dbReference>
<keyword evidence="1" id="KW-0812">Transmembrane</keyword>
<dbReference type="Proteomes" id="UP000377595">
    <property type="component" value="Unassembled WGS sequence"/>
</dbReference>